<keyword evidence="2" id="KW-1185">Reference proteome</keyword>
<dbReference type="AlphaFoldDB" id="A0A026WI93"/>
<evidence type="ECO:0000313" key="2">
    <source>
        <dbReference type="Proteomes" id="UP000053097"/>
    </source>
</evidence>
<proteinExistence type="predicted"/>
<dbReference type="Proteomes" id="UP000053097">
    <property type="component" value="Unassembled WGS sequence"/>
</dbReference>
<gene>
    <name evidence="1" type="ORF">X777_04346</name>
</gene>
<dbReference type="STRING" id="2015173.A0A026WI93"/>
<protein>
    <submittedName>
        <fullName evidence="1">Dystrophin, isoforms A/C/F/G/H</fullName>
    </submittedName>
</protein>
<evidence type="ECO:0000313" key="1">
    <source>
        <dbReference type="EMBL" id="EZA55386.1"/>
    </source>
</evidence>
<organism evidence="1 2">
    <name type="scientific">Ooceraea biroi</name>
    <name type="common">Clonal raider ant</name>
    <name type="synonym">Cerapachys biroi</name>
    <dbReference type="NCBI Taxonomy" id="2015173"/>
    <lineage>
        <taxon>Eukaryota</taxon>
        <taxon>Metazoa</taxon>
        <taxon>Ecdysozoa</taxon>
        <taxon>Arthropoda</taxon>
        <taxon>Hexapoda</taxon>
        <taxon>Insecta</taxon>
        <taxon>Pterygota</taxon>
        <taxon>Neoptera</taxon>
        <taxon>Endopterygota</taxon>
        <taxon>Hymenoptera</taxon>
        <taxon>Apocrita</taxon>
        <taxon>Aculeata</taxon>
        <taxon>Formicoidea</taxon>
        <taxon>Formicidae</taxon>
        <taxon>Dorylinae</taxon>
        <taxon>Ooceraea</taxon>
    </lineage>
</organism>
<reference evidence="1 2" key="1">
    <citation type="journal article" date="2014" name="Curr. Biol.">
        <title>The genome of the clonal raider ant Cerapachys biroi.</title>
        <authorList>
            <person name="Oxley P.R."/>
            <person name="Ji L."/>
            <person name="Fetter-Pruneda I."/>
            <person name="McKenzie S.K."/>
            <person name="Li C."/>
            <person name="Hu H."/>
            <person name="Zhang G."/>
            <person name="Kronauer D.J."/>
        </authorList>
    </citation>
    <scope>NUCLEOTIDE SEQUENCE [LARGE SCALE GENOMIC DNA]</scope>
</reference>
<accession>A0A026WI93</accession>
<dbReference type="EMBL" id="KK107207">
    <property type="protein sequence ID" value="EZA55386.1"/>
    <property type="molecule type" value="Genomic_DNA"/>
</dbReference>
<name>A0A026WI93_OOCBI</name>
<sequence length="201" mass="22460">MDRKESQPGTSAASSMYTGTLQLRFNVNYMLISSPEADGDLYVYPDERSCSSCYNPGNGAQYVESLLQAIDSFVQQKVATTVGQKQNVLRELEQKKPQLDELVHTAENLRADTNRQQLHGKANVPKRYFRNTNLDTARDSCGQIGITVVPDTGVQTRMHRDHGNMVVHEIVVVDPYFGDECAIEAPQSDVRVHTVRCLSLL</sequence>